<dbReference type="InParanoid" id="A0A0C2SBD1"/>
<evidence type="ECO:0000313" key="1">
    <source>
        <dbReference type="EMBL" id="KIL60140.1"/>
    </source>
</evidence>
<gene>
    <name evidence="1" type="ORF">M378DRAFT_952569</name>
</gene>
<dbReference type="AlphaFoldDB" id="A0A0C2SBD1"/>
<proteinExistence type="predicted"/>
<protein>
    <submittedName>
        <fullName evidence="1">Uncharacterized protein</fullName>
    </submittedName>
</protein>
<evidence type="ECO:0000313" key="2">
    <source>
        <dbReference type="Proteomes" id="UP000054549"/>
    </source>
</evidence>
<organism evidence="1 2">
    <name type="scientific">Amanita muscaria (strain Koide BX008)</name>
    <dbReference type="NCBI Taxonomy" id="946122"/>
    <lineage>
        <taxon>Eukaryota</taxon>
        <taxon>Fungi</taxon>
        <taxon>Dikarya</taxon>
        <taxon>Basidiomycota</taxon>
        <taxon>Agaricomycotina</taxon>
        <taxon>Agaricomycetes</taxon>
        <taxon>Agaricomycetidae</taxon>
        <taxon>Agaricales</taxon>
        <taxon>Pluteineae</taxon>
        <taxon>Amanitaceae</taxon>
        <taxon>Amanita</taxon>
    </lineage>
</organism>
<reference evidence="1 2" key="1">
    <citation type="submission" date="2014-04" db="EMBL/GenBank/DDBJ databases">
        <title>Evolutionary Origins and Diversification of the Mycorrhizal Mutualists.</title>
        <authorList>
            <consortium name="DOE Joint Genome Institute"/>
            <consortium name="Mycorrhizal Genomics Consortium"/>
            <person name="Kohler A."/>
            <person name="Kuo A."/>
            <person name="Nagy L.G."/>
            <person name="Floudas D."/>
            <person name="Copeland A."/>
            <person name="Barry K.W."/>
            <person name="Cichocki N."/>
            <person name="Veneault-Fourrey C."/>
            <person name="LaButti K."/>
            <person name="Lindquist E.A."/>
            <person name="Lipzen A."/>
            <person name="Lundell T."/>
            <person name="Morin E."/>
            <person name="Murat C."/>
            <person name="Riley R."/>
            <person name="Ohm R."/>
            <person name="Sun H."/>
            <person name="Tunlid A."/>
            <person name="Henrissat B."/>
            <person name="Grigoriev I.V."/>
            <person name="Hibbett D.S."/>
            <person name="Martin F."/>
        </authorList>
    </citation>
    <scope>NUCLEOTIDE SEQUENCE [LARGE SCALE GENOMIC DNA]</scope>
    <source>
        <strain evidence="1 2">Koide BX008</strain>
    </source>
</reference>
<keyword evidence="2" id="KW-1185">Reference proteome</keyword>
<dbReference type="HOGENOM" id="CLU_2542109_0_0_1"/>
<accession>A0A0C2SBD1</accession>
<sequence length="83" mass="8823">MAEELKQESNGDGRCVGMGAFLYDIAGSPTAIKMHMECVLPCRKISAIVSTGIEILKSRCRKIPGLNGQEGCKICLVGSVHGD</sequence>
<dbReference type="EMBL" id="KN818303">
    <property type="protein sequence ID" value="KIL60140.1"/>
    <property type="molecule type" value="Genomic_DNA"/>
</dbReference>
<dbReference type="Proteomes" id="UP000054549">
    <property type="component" value="Unassembled WGS sequence"/>
</dbReference>
<name>A0A0C2SBD1_AMAMK</name>